<evidence type="ECO:0000256" key="1">
    <source>
        <dbReference type="SAM" id="MobiDB-lite"/>
    </source>
</evidence>
<name>A0A845AQU5_9SPHN</name>
<keyword evidence="4" id="KW-1185">Reference proteome</keyword>
<sequence length="185" mass="20687">MAMQPNNRFKKLLMAPLLAVALTGGAAAPAQAQIPSALPYIGQKEPQDPLPIDGTWRIRENNELIIIDRGHAYAVDGWVHTVIFRIMPRQVVMADLRERADGTIEGRDLPLMAPITMIPIDDYTLQVTARGLIPITYHLELVEAGEVLQPEAPDQDDSWFSSDDSRDDRRNESKDESWFPADEDG</sequence>
<dbReference type="Proteomes" id="UP000446786">
    <property type="component" value="Unassembled WGS sequence"/>
</dbReference>
<feature type="region of interest" description="Disordered" evidence="1">
    <location>
        <begin position="148"/>
        <end position="185"/>
    </location>
</feature>
<feature type="signal peptide" evidence="2">
    <location>
        <begin position="1"/>
        <end position="32"/>
    </location>
</feature>
<protein>
    <submittedName>
        <fullName evidence="3">Uncharacterized protein</fullName>
    </submittedName>
</protein>
<reference evidence="3 4" key="1">
    <citation type="submission" date="2019-12" db="EMBL/GenBank/DDBJ databases">
        <title>Genomic-based taxomic classification of the family Erythrobacteraceae.</title>
        <authorList>
            <person name="Xu L."/>
        </authorList>
    </citation>
    <scope>NUCLEOTIDE SEQUENCE [LARGE SCALE GENOMIC DNA]</scope>
    <source>
        <strain evidence="3 4">JCM 16677</strain>
    </source>
</reference>
<accession>A0A845AQU5</accession>
<organism evidence="3 4">
    <name type="scientific">Parerythrobacter jejuensis</name>
    <dbReference type="NCBI Taxonomy" id="795812"/>
    <lineage>
        <taxon>Bacteria</taxon>
        <taxon>Pseudomonadati</taxon>
        <taxon>Pseudomonadota</taxon>
        <taxon>Alphaproteobacteria</taxon>
        <taxon>Sphingomonadales</taxon>
        <taxon>Erythrobacteraceae</taxon>
        <taxon>Parerythrobacter</taxon>
    </lineage>
</organism>
<evidence type="ECO:0000313" key="4">
    <source>
        <dbReference type="Proteomes" id="UP000446786"/>
    </source>
</evidence>
<dbReference type="OrthoDB" id="7397152at2"/>
<dbReference type="AlphaFoldDB" id="A0A845AQU5"/>
<keyword evidence="2" id="KW-0732">Signal</keyword>
<comment type="caution">
    <text evidence="3">The sequence shown here is derived from an EMBL/GenBank/DDBJ whole genome shotgun (WGS) entry which is preliminary data.</text>
</comment>
<dbReference type="RefSeq" id="WP_160779372.1">
    <property type="nucleotide sequence ID" value="NZ_BAAAZF010000001.1"/>
</dbReference>
<feature type="chain" id="PRO_5032499268" evidence="2">
    <location>
        <begin position="33"/>
        <end position="185"/>
    </location>
</feature>
<dbReference type="EMBL" id="WTYE01000001">
    <property type="protein sequence ID" value="MXP31984.1"/>
    <property type="molecule type" value="Genomic_DNA"/>
</dbReference>
<feature type="compositionally biased region" description="Basic and acidic residues" evidence="1">
    <location>
        <begin position="163"/>
        <end position="177"/>
    </location>
</feature>
<evidence type="ECO:0000313" key="3">
    <source>
        <dbReference type="EMBL" id="MXP31984.1"/>
    </source>
</evidence>
<evidence type="ECO:0000256" key="2">
    <source>
        <dbReference type="SAM" id="SignalP"/>
    </source>
</evidence>
<proteinExistence type="predicted"/>
<gene>
    <name evidence="3" type="ORF">GRI94_09130</name>
</gene>